<evidence type="ECO:0000256" key="5">
    <source>
        <dbReference type="PROSITE-ProRule" id="PRU00043"/>
    </source>
</evidence>
<dbReference type="AlphaFoldDB" id="A0A182E1G4"/>
<reference evidence="7 8" key="2">
    <citation type="submission" date="2018-08" db="EMBL/GenBank/DDBJ databases">
        <authorList>
            <person name="Laetsch R D."/>
            <person name="Stevens L."/>
            <person name="Kumar S."/>
            <person name="Blaxter L. M."/>
        </authorList>
    </citation>
    <scope>NUCLEOTIDE SEQUENCE [LARGE SCALE GENOMIC DNA]</scope>
</reference>
<keyword evidence="3" id="KW-1133">Transmembrane helix</keyword>
<keyword evidence="5" id="KW-0106">Calcium</keyword>
<evidence type="ECO:0000256" key="4">
    <source>
        <dbReference type="ARBA" id="ARBA00023180"/>
    </source>
</evidence>
<organism evidence="9">
    <name type="scientific">Onchocerca ochengi</name>
    <name type="common">Filarial nematode worm</name>
    <dbReference type="NCBI Taxonomy" id="42157"/>
    <lineage>
        <taxon>Eukaryota</taxon>
        <taxon>Metazoa</taxon>
        <taxon>Ecdysozoa</taxon>
        <taxon>Nematoda</taxon>
        <taxon>Chromadorea</taxon>
        <taxon>Rhabditida</taxon>
        <taxon>Spirurina</taxon>
        <taxon>Spiruromorpha</taxon>
        <taxon>Filarioidea</taxon>
        <taxon>Onchocercidae</taxon>
        <taxon>Onchocerca</taxon>
    </lineage>
</organism>
<dbReference type="PANTHER" id="PTHR24028:SF328">
    <property type="entry name" value="CADHERIN-3"/>
    <property type="match status" value="1"/>
</dbReference>
<keyword evidence="2" id="KW-0812">Transmembrane</keyword>
<name>A0A182E1G4_ONCOC</name>
<comment type="subcellular location">
    <subcellularLocation>
        <location evidence="1">Membrane</location>
        <topology evidence="1">Single-pass membrane protein</topology>
    </subcellularLocation>
</comment>
<evidence type="ECO:0000313" key="8">
    <source>
        <dbReference type="Proteomes" id="UP000271087"/>
    </source>
</evidence>
<dbReference type="InterPro" id="IPR015919">
    <property type="entry name" value="Cadherin-like_sf"/>
</dbReference>
<dbReference type="GO" id="GO:0007156">
    <property type="term" value="P:homophilic cell adhesion via plasma membrane adhesion molecules"/>
    <property type="evidence" value="ECO:0007669"/>
    <property type="project" value="InterPro"/>
</dbReference>
<dbReference type="SUPFAM" id="SSF49313">
    <property type="entry name" value="Cadherin-like"/>
    <property type="match status" value="3"/>
</dbReference>
<sequence>IRALLMLDFELTQFYNVTVIVTDEGLLKTECVIVIEVQDSNDNIPQWEQEFYHFYASRNTEDSIIGKVLARDLDSALNGEVEYKLKQKWMPFKINESTGDITRIGPLVPNHTYNITVIAKDKGNPPLSNVTSVFIHTDTEEDCKPNFTSYPNTDVEIDGNLLGQMITQVHAVACGAEVLYSLSYDYSNYRNHSNFGLFWIDSTDGSIFLTQDPQAYIGQRIELIIKAESTSFFNAVNFGVTVTDKRNRNSGGDTIKTVHIQENNDIGKICGKIDTLGKDLQLLRQIPPGKTFRLKEQNLICDEVLDREEVNFYRLVVENHGLRSKVISIQVDDENDNSPECFGTKAILVGSESFVSWNCLDKDDGLNGTIGYKVLRNAEIVSGINDTGFVVGSFTGDPQDFTVLVYDRNTKNDNNYLRFRDDDELRRTIELHYILIPINPKLEAQIEFKKQYRLDRNIQPGTIFGTIIAKTGAIVEYFATSFKNKRNMNAVQWADIDRQTGQLLVIREPVDRLVDIEITLLSEGFTKTITVKKKFIHCNFLIRRSSFGLFEHAEGSLLILSFDVFVCHPFAYERTFVDDSLR</sequence>
<gene>
    <name evidence="7" type="ORF">NOO_LOCUS1800</name>
</gene>
<feature type="domain" description="Cadherin" evidence="6">
    <location>
        <begin position="7"/>
        <end position="47"/>
    </location>
</feature>
<dbReference type="SMART" id="SM00112">
    <property type="entry name" value="CA"/>
    <property type="match status" value="2"/>
</dbReference>
<dbReference type="Pfam" id="PF00028">
    <property type="entry name" value="Cadherin"/>
    <property type="match status" value="1"/>
</dbReference>
<dbReference type="InterPro" id="IPR002126">
    <property type="entry name" value="Cadherin-like_dom"/>
</dbReference>
<reference evidence="9" key="1">
    <citation type="submission" date="2016-06" db="UniProtKB">
        <authorList>
            <consortium name="WormBaseParasite"/>
        </authorList>
    </citation>
    <scope>IDENTIFICATION</scope>
</reference>
<dbReference type="InterPro" id="IPR050174">
    <property type="entry name" value="Protocadherin/Cadherin-CA"/>
</dbReference>
<evidence type="ECO:0000259" key="6">
    <source>
        <dbReference type="PROSITE" id="PS50268"/>
    </source>
</evidence>
<evidence type="ECO:0000313" key="7">
    <source>
        <dbReference type="EMBL" id="VDK64955.1"/>
    </source>
</evidence>
<evidence type="ECO:0000313" key="9">
    <source>
        <dbReference type="WBParaSite" id="nOo.2.0.1.t01800-RA"/>
    </source>
</evidence>
<feature type="domain" description="Cadherin" evidence="6">
    <location>
        <begin position="61"/>
        <end position="147"/>
    </location>
</feature>
<dbReference type="Proteomes" id="UP000271087">
    <property type="component" value="Unassembled WGS sequence"/>
</dbReference>
<keyword evidence="4" id="KW-0325">Glycoprotein</keyword>
<proteinExistence type="predicted"/>
<dbReference type="EMBL" id="UYRW01000248">
    <property type="protein sequence ID" value="VDK64955.1"/>
    <property type="molecule type" value="Genomic_DNA"/>
</dbReference>
<evidence type="ECO:0000256" key="1">
    <source>
        <dbReference type="ARBA" id="ARBA00004167"/>
    </source>
</evidence>
<evidence type="ECO:0000256" key="3">
    <source>
        <dbReference type="ARBA" id="ARBA00022989"/>
    </source>
</evidence>
<dbReference type="PRINTS" id="PR00205">
    <property type="entry name" value="CADHERIN"/>
</dbReference>
<keyword evidence="8" id="KW-1185">Reference proteome</keyword>
<dbReference type="WBParaSite" id="nOo.2.0.1.t01800-RA">
    <property type="protein sequence ID" value="nOo.2.0.1.t01800-RA"/>
    <property type="gene ID" value="nOo.2.0.1.g01800"/>
</dbReference>
<dbReference type="GO" id="GO:0005886">
    <property type="term" value="C:plasma membrane"/>
    <property type="evidence" value="ECO:0007669"/>
    <property type="project" value="TreeGrafter"/>
</dbReference>
<dbReference type="PROSITE" id="PS50268">
    <property type="entry name" value="CADHERIN_2"/>
    <property type="match status" value="2"/>
</dbReference>
<evidence type="ECO:0000256" key="2">
    <source>
        <dbReference type="ARBA" id="ARBA00022692"/>
    </source>
</evidence>
<dbReference type="Gene3D" id="2.60.40.60">
    <property type="entry name" value="Cadherins"/>
    <property type="match status" value="3"/>
</dbReference>
<dbReference type="PANTHER" id="PTHR24028">
    <property type="entry name" value="CADHERIN-87A"/>
    <property type="match status" value="1"/>
</dbReference>
<dbReference type="CDD" id="cd11304">
    <property type="entry name" value="Cadherin_repeat"/>
    <property type="match status" value="3"/>
</dbReference>
<protein>
    <submittedName>
        <fullName evidence="9">Cadherin domain-containing protein</fullName>
    </submittedName>
</protein>
<accession>A0A182E1G4</accession>
<dbReference type="STRING" id="42157.A0A182E1G4"/>
<dbReference type="GO" id="GO:0005509">
    <property type="term" value="F:calcium ion binding"/>
    <property type="evidence" value="ECO:0007669"/>
    <property type="project" value="UniProtKB-UniRule"/>
</dbReference>
<dbReference type="OrthoDB" id="6252479at2759"/>
<keyword evidence="3" id="KW-0472">Membrane</keyword>